<dbReference type="AlphaFoldDB" id="A0AAD9F308"/>
<name>A0AAD9F308_DISEL</name>
<reference evidence="2" key="1">
    <citation type="submission" date="2023-04" db="EMBL/GenBank/DDBJ databases">
        <title>Chromosome-level genome of Chaenocephalus aceratus.</title>
        <authorList>
            <person name="Park H."/>
        </authorList>
    </citation>
    <scope>NUCLEOTIDE SEQUENCE</scope>
    <source>
        <strain evidence="2">DE</strain>
        <tissue evidence="2">Muscle</tissue>
    </source>
</reference>
<evidence type="ECO:0000256" key="1">
    <source>
        <dbReference type="SAM" id="MobiDB-lite"/>
    </source>
</evidence>
<organism evidence="2 3">
    <name type="scientific">Dissostichus eleginoides</name>
    <name type="common">Patagonian toothfish</name>
    <name type="synonym">Dissostichus amissus</name>
    <dbReference type="NCBI Taxonomy" id="100907"/>
    <lineage>
        <taxon>Eukaryota</taxon>
        <taxon>Metazoa</taxon>
        <taxon>Chordata</taxon>
        <taxon>Craniata</taxon>
        <taxon>Vertebrata</taxon>
        <taxon>Euteleostomi</taxon>
        <taxon>Actinopterygii</taxon>
        <taxon>Neopterygii</taxon>
        <taxon>Teleostei</taxon>
        <taxon>Neoteleostei</taxon>
        <taxon>Acanthomorphata</taxon>
        <taxon>Eupercaria</taxon>
        <taxon>Perciformes</taxon>
        <taxon>Notothenioidei</taxon>
        <taxon>Nototheniidae</taxon>
        <taxon>Dissostichus</taxon>
    </lineage>
</organism>
<dbReference type="EMBL" id="JASDAP010000022">
    <property type="protein sequence ID" value="KAK1883865.1"/>
    <property type="molecule type" value="Genomic_DNA"/>
</dbReference>
<evidence type="ECO:0000313" key="3">
    <source>
        <dbReference type="Proteomes" id="UP001228049"/>
    </source>
</evidence>
<accession>A0AAD9F308</accession>
<comment type="caution">
    <text evidence="2">The sequence shown here is derived from an EMBL/GenBank/DDBJ whole genome shotgun (WGS) entry which is preliminary data.</text>
</comment>
<gene>
    <name evidence="2" type="ORF">KUDE01_022189</name>
</gene>
<dbReference type="Proteomes" id="UP001228049">
    <property type="component" value="Unassembled WGS sequence"/>
</dbReference>
<keyword evidence="3" id="KW-1185">Reference proteome</keyword>
<feature type="compositionally biased region" description="Basic residues" evidence="1">
    <location>
        <begin position="25"/>
        <end position="39"/>
    </location>
</feature>
<sequence length="95" mass="10995">MRHLEPTLTNVPRMLTTFPLRLPAHRRSLNSGKKSRGSLRGKTSSQLSRRIMCRTISRRTSRNSPDVLHGFRLVDGPERESFTLKWAQLYPFFVG</sequence>
<evidence type="ECO:0000313" key="2">
    <source>
        <dbReference type="EMBL" id="KAK1883865.1"/>
    </source>
</evidence>
<proteinExistence type="predicted"/>
<feature type="region of interest" description="Disordered" evidence="1">
    <location>
        <begin position="25"/>
        <end position="47"/>
    </location>
</feature>
<protein>
    <submittedName>
        <fullName evidence="2">Spanin inner membrane subunit</fullName>
    </submittedName>
</protein>